<dbReference type="Gene3D" id="2.40.50.40">
    <property type="match status" value="1"/>
</dbReference>
<dbReference type="AlphaFoldDB" id="A0A6G1PUC3"/>
<organism evidence="5 6">
    <name type="scientific">Channa argus</name>
    <name type="common">Northern snakehead</name>
    <name type="synonym">Ophicephalus argus</name>
    <dbReference type="NCBI Taxonomy" id="215402"/>
    <lineage>
        <taxon>Eukaryota</taxon>
        <taxon>Metazoa</taxon>
        <taxon>Chordata</taxon>
        <taxon>Craniata</taxon>
        <taxon>Vertebrata</taxon>
        <taxon>Euteleostomi</taxon>
        <taxon>Actinopterygii</taxon>
        <taxon>Neopterygii</taxon>
        <taxon>Teleostei</taxon>
        <taxon>Neoteleostei</taxon>
        <taxon>Acanthomorphata</taxon>
        <taxon>Anabantaria</taxon>
        <taxon>Anabantiformes</taxon>
        <taxon>Channoidei</taxon>
        <taxon>Channidae</taxon>
        <taxon>Channa</taxon>
    </lineage>
</organism>
<accession>A0A6G1PUC3</accession>
<dbReference type="PRINTS" id="PR00437">
    <property type="entry name" value="SMALLCYTKCXC"/>
</dbReference>
<dbReference type="InterPro" id="IPR001089">
    <property type="entry name" value="Chemokine_CXC"/>
</dbReference>
<gene>
    <name evidence="5" type="ORF">EXN66_Car009513</name>
</gene>
<reference evidence="5 6" key="1">
    <citation type="submission" date="2019-02" db="EMBL/GenBank/DDBJ databases">
        <title>Opniocepnalus argus genome.</title>
        <authorList>
            <person name="Zhou C."/>
            <person name="Xiao S."/>
        </authorList>
    </citation>
    <scope>NUCLEOTIDE SEQUENCE [LARGE SCALE GENOMIC DNA]</scope>
    <source>
        <strain evidence="5">OARG1902GOOAL</strain>
        <tissue evidence="5">Muscle</tissue>
    </source>
</reference>
<evidence type="ECO:0000313" key="5">
    <source>
        <dbReference type="EMBL" id="KAF3693837.1"/>
    </source>
</evidence>
<proteinExistence type="predicted"/>
<dbReference type="InterPro" id="IPR001811">
    <property type="entry name" value="Chemokine_IL8-like_dom"/>
</dbReference>
<feature type="region of interest" description="Disordered" evidence="2">
    <location>
        <begin position="91"/>
        <end position="113"/>
    </location>
</feature>
<evidence type="ECO:0000259" key="4">
    <source>
        <dbReference type="Pfam" id="PF00048"/>
    </source>
</evidence>
<name>A0A6G1PUC3_CHAAH</name>
<feature type="signal peptide" evidence="3">
    <location>
        <begin position="1"/>
        <end position="20"/>
    </location>
</feature>
<dbReference type="Proteomes" id="UP000503349">
    <property type="component" value="Chromosome 9"/>
</dbReference>
<evidence type="ECO:0000256" key="3">
    <source>
        <dbReference type="SAM" id="SignalP"/>
    </source>
</evidence>
<dbReference type="SUPFAM" id="SSF54117">
    <property type="entry name" value="Interleukin 8-like chemokines"/>
    <property type="match status" value="1"/>
</dbReference>
<dbReference type="GO" id="GO:0005615">
    <property type="term" value="C:extracellular space"/>
    <property type="evidence" value="ECO:0007669"/>
    <property type="project" value="UniProtKB-KW"/>
</dbReference>
<keyword evidence="1" id="KW-0202">Cytokine</keyword>
<feature type="domain" description="Chemokine interleukin-8-like" evidence="4">
    <location>
        <begin position="28"/>
        <end position="85"/>
    </location>
</feature>
<feature type="chain" id="PRO_5026069089" evidence="3">
    <location>
        <begin position="21"/>
        <end position="113"/>
    </location>
</feature>
<dbReference type="PRINTS" id="PR00436">
    <property type="entry name" value="INTERLEUKIN8"/>
</dbReference>
<protein>
    <submittedName>
        <fullName evidence="5">C-X-C motif chemokine 10 Small-inducible cytokine B10</fullName>
    </submittedName>
</protein>
<dbReference type="EMBL" id="CM015720">
    <property type="protein sequence ID" value="KAF3693837.1"/>
    <property type="molecule type" value="Genomic_DNA"/>
</dbReference>
<reference evidence="6" key="2">
    <citation type="submission" date="2019-02" db="EMBL/GenBank/DDBJ databases">
        <title>Opniocepnalus argus Var Kimnra genome.</title>
        <authorList>
            <person name="Zhou C."/>
            <person name="Xiao S."/>
        </authorList>
    </citation>
    <scope>NUCLEOTIDE SEQUENCE [LARGE SCALE GENOMIC DNA]</scope>
</reference>
<keyword evidence="6" id="KW-1185">Reference proteome</keyword>
<keyword evidence="3" id="KW-0732">Signal</keyword>
<dbReference type="OrthoDB" id="8872899at2759"/>
<evidence type="ECO:0000256" key="2">
    <source>
        <dbReference type="SAM" id="MobiDB-lite"/>
    </source>
</evidence>
<dbReference type="Pfam" id="PF00048">
    <property type="entry name" value="IL8"/>
    <property type="match status" value="1"/>
</dbReference>
<dbReference type="InterPro" id="IPR036048">
    <property type="entry name" value="Interleukin_8-like_sf"/>
</dbReference>
<evidence type="ECO:0000313" key="6">
    <source>
        <dbReference type="Proteomes" id="UP000503349"/>
    </source>
</evidence>
<evidence type="ECO:0000256" key="1">
    <source>
        <dbReference type="ARBA" id="ARBA00022514"/>
    </source>
</evidence>
<feature type="compositionally biased region" description="Polar residues" evidence="2">
    <location>
        <begin position="104"/>
        <end position="113"/>
    </location>
</feature>
<dbReference type="GO" id="GO:0008009">
    <property type="term" value="F:chemokine activity"/>
    <property type="evidence" value="ECO:0007669"/>
    <property type="project" value="InterPro"/>
</dbReference>
<sequence length="113" mass="12436">MSCIMKAFLLLAAVICLSKAQLNESGQQCLCQRVRRGIGMRSEFKDIQIYPATIFCDKVEIVVTMNSGLRYCLNPQINTVKKILANIMKQKHSTTARPAVATPKSGSSSKADI</sequence>
<dbReference type="GO" id="GO:0006955">
    <property type="term" value="P:immune response"/>
    <property type="evidence" value="ECO:0007669"/>
    <property type="project" value="InterPro"/>
</dbReference>